<keyword evidence="5" id="KW-1185">Reference proteome</keyword>
<organism evidence="4 5">
    <name type="scientific">Olea europaea subsp. europaea</name>
    <dbReference type="NCBI Taxonomy" id="158383"/>
    <lineage>
        <taxon>Eukaryota</taxon>
        <taxon>Viridiplantae</taxon>
        <taxon>Streptophyta</taxon>
        <taxon>Embryophyta</taxon>
        <taxon>Tracheophyta</taxon>
        <taxon>Spermatophyta</taxon>
        <taxon>Magnoliopsida</taxon>
        <taxon>eudicotyledons</taxon>
        <taxon>Gunneridae</taxon>
        <taxon>Pentapetalae</taxon>
        <taxon>asterids</taxon>
        <taxon>lamiids</taxon>
        <taxon>Lamiales</taxon>
        <taxon>Oleaceae</taxon>
        <taxon>Oleeae</taxon>
        <taxon>Olea</taxon>
    </lineage>
</organism>
<dbReference type="Gramene" id="OE9A044430T1">
    <property type="protein sequence ID" value="OE9A044430C1"/>
    <property type="gene ID" value="OE9A044430"/>
</dbReference>
<comment type="similarity">
    <text evidence="1">Belongs to the alliinase family.</text>
</comment>
<reference evidence="4 5" key="1">
    <citation type="submission" date="2019-12" db="EMBL/GenBank/DDBJ databases">
        <authorList>
            <person name="Alioto T."/>
            <person name="Alioto T."/>
            <person name="Gomez Garrido J."/>
        </authorList>
    </citation>
    <scope>NUCLEOTIDE SEQUENCE [LARGE SCALE GENOMIC DNA]</scope>
</reference>
<sequence>MDQIRPLLSKAQSVLVFCLKPQRITPSLTYCPTPLSIWIMVILQCLNPTGKLGNTCTVTFTGNQSLSYFANLKNLCWFSEPKLEEEIMKLHNVVGNATVEGYHIVVGTGSSQLIQAVLYALSDPLNEPKPISVVSAAPYYSSYPEVTDFLRSGLYKWAGDAHNFYKDGSYIEMVTAPNNPGGVMREPVVNRAQGMLVHDLAYYRPQYTPMTGPADHDVMLFTVSKCTGHAGSRIGWALVKDINVARKMVKFIEINTIGVSKEAQQRAAKILEVISDSCSQTVRLPELDNFFEYGQQLLTERWKKLREVVKRNKLLTLPTFQIQYYNFTGDFTEAHPEDVDCEKLFRGHGILTRSGKRFGSDPKCVRISMLSWDEEFGLFVKRLSTIHGIANGN</sequence>
<dbReference type="InterPro" id="IPR015424">
    <property type="entry name" value="PyrdxlP-dep_Trfase"/>
</dbReference>
<comment type="caution">
    <text evidence="4">The sequence shown here is derived from an EMBL/GenBank/DDBJ whole genome shotgun (WGS) entry which is preliminary data.</text>
</comment>
<evidence type="ECO:0000313" key="5">
    <source>
        <dbReference type="Proteomes" id="UP000594638"/>
    </source>
</evidence>
<dbReference type="AlphaFoldDB" id="A0A8S0Q2K8"/>
<dbReference type="EMBL" id="CACTIH010000377">
    <property type="protein sequence ID" value="CAA2960230.1"/>
    <property type="molecule type" value="Genomic_DNA"/>
</dbReference>
<dbReference type="CDD" id="cd00609">
    <property type="entry name" value="AAT_like"/>
    <property type="match status" value="1"/>
</dbReference>
<accession>A0A8S0Q2K8</accession>
<dbReference type="InterPro" id="IPR050478">
    <property type="entry name" value="Ethylene_sulfur-biosynth"/>
</dbReference>
<dbReference type="InterPro" id="IPR015422">
    <property type="entry name" value="PyrdxlP-dep_Trfase_small"/>
</dbReference>
<feature type="domain" description="Alliinase C-terminal" evidence="3">
    <location>
        <begin position="53"/>
        <end position="386"/>
    </location>
</feature>
<gene>
    <name evidence="4" type="ORF">OLEA9_A044430</name>
</gene>
<protein>
    <submittedName>
        <fullName evidence="4">L-tryptophan--pyruvate aminotransferase 1-like</fullName>
    </submittedName>
</protein>
<evidence type="ECO:0000259" key="3">
    <source>
        <dbReference type="Pfam" id="PF04864"/>
    </source>
</evidence>
<evidence type="ECO:0000256" key="2">
    <source>
        <dbReference type="ARBA" id="ARBA00022898"/>
    </source>
</evidence>
<proteinExistence type="inferred from homology"/>
<dbReference type="Gene3D" id="3.40.640.10">
    <property type="entry name" value="Type I PLP-dependent aspartate aminotransferase-like (Major domain)"/>
    <property type="match status" value="1"/>
</dbReference>
<dbReference type="SUPFAM" id="SSF53383">
    <property type="entry name" value="PLP-dependent transferases"/>
    <property type="match status" value="1"/>
</dbReference>
<dbReference type="InterPro" id="IPR015421">
    <property type="entry name" value="PyrdxlP-dep_Trfase_major"/>
</dbReference>
<evidence type="ECO:0000256" key="1">
    <source>
        <dbReference type="ARBA" id="ARBA00006312"/>
    </source>
</evidence>
<name>A0A8S0Q2K8_OLEEU</name>
<dbReference type="PANTHER" id="PTHR43795">
    <property type="entry name" value="BIFUNCTIONAL ASPARTATE AMINOTRANSFERASE AND GLUTAMATE/ASPARTATE-PREPHENATE AMINOTRANSFERASE-RELATED"/>
    <property type="match status" value="1"/>
</dbReference>
<dbReference type="Gene3D" id="3.90.1150.10">
    <property type="entry name" value="Aspartate Aminotransferase, domain 1"/>
    <property type="match status" value="1"/>
</dbReference>
<dbReference type="GO" id="GO:0006520">
    <property type="term" value="P:amino acid metabolic process"/>
    <property type="evidence" value="ECO:0007669"/>
    <property type="project" value="TreeGrafter"/>
</dbReference>
<dbReference type="PANTHER" id="PTHR43795:SF15">
    <property type="entry name" value="TRYPTOPHAN AMINOTRANSFERASE-RELATED PROTEIN 1"/>
    <property type="match status" value="1"/>
</dbReference>
<keyword evidence="4" id="KW-0032">Aminotransferase</keyword>
<keyword evidence="4" id="KW-0808">Transferase</keyword>
<dbReference type="OrthoDB" id="2020362at2759"/>
<evidence type="ECO:0000313" key="4">
    <source>
        <dbReference type="EMBL" id="CAA2960230.1"/>
    </source>
</evidence>
<dbReference type="Pfam" id="PF04864">
    <property type="entry name" value="Alliinase_C"/>
    <property type="match status" value="1"/>
</dbReference>
<dbReference type="GO" id="GO:0008483">
    <property type="term" value="F:transaminase activity"/>
    <property type="evidence" value="ECO:0007669"/>
    <property type="project" value="UniProtKB-KW"/>
</dbReference>
<dbReference type="InterPro" id="IPR006948">
    <property type="entry name" value="Alliinase_C"/>
</dbReference>
<dbReference type="Proteomes" id="UP000594638">
    <property type="component" value="Unassembled WGS sequence"/>
</dbReference>
<keyword evidence="2" id="KW-0663">Pyridoxal phosphate</keyword>
<dbReference type="GO" id="GO:0016846">
    <property type="term" value="F:carbon-sulfur lyase activity"/>
    <property type="evidence" value="ECO:0007669"/>
    <property type="project" value="InterPro"/>
</dbReference>